<dbReference type="Pfam" id="PF01025">
    <property type="entry name" value="GrpE"/>
    <property type="match status" value="1"/>
</dbReference>
<feature type="compositionally biased region" description="Basic and acidic residues" evidence="8">
    <location>
        <begin position="1"/>
        <end position="11"/>
    </location>
</feature>
<dbReference type="InterPro" id="IPR009012">
    <property type="entry name" value="GrpE_head"/>
</dbReference>
<accession>A0ABQ3CXA7</accession>
<comment type="similarity">
    <text evidence="1 4 6">Belongs to the GrpE family.</text>
</comment>
<dbReference type="Proteomes" id="UP000634455">
    <property type="component" value="Unassembled WGS sequence"/>
</dbReference>
<keyword evidence="3 4" id="KW-0143">Chaperone</keyword>
<dbReference type="EMBL" id="BMZF01000002">
    <property type="protein sequence ID" value="GHA48342.1"/>
    <property type="molecule type" value="Genomic_DNA"/>
</dbReference>
<dbReference type="InterPro" id="IPR013805">
    <property type="entry name" value="GrpE_CC"/>
</dbReference>
<dbReference type="Gene3D" id="2.30.22.10">
    <property type="entry name" value="Head domain of nucleotide exchange factor GrpE"/>
    <property type="match status" value="1"/>
</dbReference>
<evidence type="ECO:0000313" key="9">
    <source>
        <dbReference type="EMBL" id="GHA48342.1"/>
    </source>
</evidence>
<evidence type="ECO:0000256" key="1">
    <source>
        <dbReference type="ARBA" id="ARBA00009054"/>
    </source>
</evidence>
<feature type="coiled-coil region" evidence="7">
    <location>
        <begin position="42"/>
        <end position="80"/>
    </location>
</feature>
<evidence type="ECO:0000256" key="6">
    <source>
        <dbReference type="RuleBase" id="RU004478"/>
    </source>
</evidence>
<dbReference type="RefSeq" id="WP_189639664.1">
    <property type="nucleotide sequence ID" value="NZ_BMZF01000002.1"/>
</dbReference>
<comment type="subcellular location">
    <subcellularLocation>
        <location evidence="4">Cytoplasm</location>
    </subcellularLocation>
</comment>
<reference evidence="10" key="1">
    <citation type="journal article" date="2019" name="Int. J. Syst. Evol. Microbiol.">
        <title>The Global Catalogue of Microorganisms (GCM) 10K type strain sequencing project: providing services to taxonomists for standard genome sequencing and annotation.</title>
        <authorList>
            <consortium name="The Broad Institute Genomics Platform"/>
            <consortium name="The Broad Institute Genome Sequencing Center for Infectious Disease"/>
            <person name="Wu L."/>
            <person name="Ma J."/>
        </authorList>
    </citation>
    <scope>NUCLEOTIDE SEQUENCE [LARGE SCALE GENOMIC DNA]</scope>
    <source>
        <strain evidence="10">KCTC 32465</strain>
    </source>
</reference>
<evidence type="ECO:0000256" key="4">
    <source>
        <dbReference type="HAMAP-Rule" id="MF_01151"/>
    </source>
</evidence>
<evidence type="ECO:0000256" key="3">
    <source>
        <dbReference type="ARBA" id="ARBA00023186"/>
    </source>
</evidence>
<feature type="compositionally biased region" description="Acidic residues" evidence="8">
    <location>
        <begin position="25"/>
        <end position="40"/>
    </location>
</feature>
<comment type="caution">
    <text evidence="9">The sequence shown here is derived from an EMBL/GenBank/DDBJ whole genome shotgun (WGS) entry which is preliminary data.</text>
</comment>
<evidence type="ECO:0000313" key="10">
    <source>
        <dbReference type="Proteomes" id="UP000634455"/>
    </source>
</evidence>
<keyword evidence="10" id="KW-1185">Reference proteome</keyword>
<dbReference type="HAMAP" id="MF_01151">
    <property type="entry name" value="GrpE"/>
    <property type="match status" value="1"/>
</dbReference>
<keyword evidence="4" id="KW-0963">Cytoplasm</keyword>
<name>A0ABQ3CXA7_9RHOB</name>
<sequence>MADTNGKPKIDLDEEMKDLERFLDEDAEPIAEPKEETDDDAVVALQTENEDLKDRLMRAMAEAENQRKRGERDRRDAEIYGGRKLGRDLLPVYDNMKRALEHATDEQRAANKGLFEGIELTQRELISVFAKHQIVPIVPEVGVKFNPEIHEAMYEAPVPGVDKGCVAQVMNEGFMIAEKLLRPAQVGVSSGSPT</sequence>
<dbReference type="PANTHER" id="PTHR21237">
    <property type="entry name" value="GRPE PROTEIN"/>
    <property type="match status" value="1"/>
</dbReference>
<dbReference type="InterPro" id="IPR000740">
    <property type="entry name" value="GrpE"/>
</dbReference>
<protein>
    <recommendedName>
        <fullName evidence="4 5">Protein GrpE</fullName>
    </recommendedName>
    <alternativeName>
        <fullName evidence="4">HSP-70 cofactor</fullName>
    </alternativeName>
</protein>
<comment type="subunit">
    <text evidence="4">Homodimer.</text>
</comment>
<dbReference type="Gene3D" id="3.90.20.20">
    <property type="match status" value="1"/>
</dbReference>
<dbReference type="CDD" id="cd00446">
    <property type="entry name" value="GrpE"/>
    <property type="match status" value="1"/>
</dbReference>
<evidence type="ECO:0000256" key="2">
    <source>
        <dbReference type="ARBA" id="ARBA00023016"/>
    </source>
</evidence>
<dbReference type="PRINTS" id="PR00773">
    <property type="entry name" value="GRPEPROTEIN"/>
</dbReference>
<proteinExistence type="inferred from homology"/>
<dbReference type="SUPFAM" id="SSF58014">
    <property type="entry name" value="Coiled-coil domain of nucleotide exchange factor GrpE"/>
    <property type="match status" value="1"/>
</dbReference>
<evidence type="ECO:0000256" key="7">
    <source>
        <dbReference type="SAM" id="Coils"/>
    </source>
</evidence>
<evidence type="ECO:0000256" key="5">
    <source>
        <dbReference type="RuleBase" id="RU000639"/>
    </source>
</evidence>
<gene>
    <name evidence="4 9" type="primary">grpE</name>
    <name evidence="9" type="ORF">GCM10008927_11760</name>
</gene>
<keyword evidence="2 4" id="KW-0346">Stress response</keyword>
<feature type="region of interest" description="Disordered" evidence="8">
    <location>
        <begin position="1"/>
        <end position="40"/>
    </location>
</feature>
<dbReference type="SUPFAM" id="SSF51064">
    <property type="entry name" value="Head domain of nucleotide exchange factor GrpE"/>
    <property type="match status" value="1"/>
</dbReference>
<keyword evidence="7" id="KW-0175">Coiled coil</keyword>
<evidence type="ECO:0000256" key="8">
    <source>
        <dbReference type="SAM" id="MobiDB-lite"/>
    </source>
</evidence>
<organism evidence="9 10">
    <name type="scientific">Paramylibacter ulvae</name>
    <dbReference type="NCBI Taxonomy" id="1651968"/>
    <lineage>
        <taxon>Bacteria</taxon>
        <taxon>Pseudomonadati</taxon>
        <taxon>Pseudomonadota</taxon>
        <taxon>Alphaproteobacteria</taxon>
        <taxon>Rhodobacterales</taxon>
        <taxon>Paracoccaceae</taxon>
        <taxon>Paramylibacter</taxon>
    </lineage>
</organism>
<comment type="function">
    <text evidence="4 5">Participates actively in the response to hyperosmotic and heat shock by preventing the aggregation of stress-denatured proteins, in association with DnaK and GrpE. It is the nucleotide exchange factor for DnaK and may function as a thermosensor. Unfolded proteins bind initially to DnaJ; upon interaction with the DnaJ-bound protein, DnaK hydrolyzes its bound ATP, resulting in the formation of a stable complex. GrpE releases ADP from DnaK; ATP binding to DnaK triggers the release of the substrate protein, thus completing the reaction cycle. Several rounds of ATP-dependent interactions between DnaJ, DnaK and GrpE are required for fully efficient folding.</text>
</comment>
<dbReference type="PANTHER" id="PTHR21237:SF23">
    <property type="entry name" value="GRPE PROTEIN HOMOLOG, MITOCHONDRIAL"/>
    <property type="match status" value="1"/>
</dbReference>
<dbReference type="PROSITE" id="PS01071">
    <property type="entry name" value="GRPE"/>
    <property type="match status" value="1"/>
</dbReference>